<protein>
    <submittedName>
        <fullName evidence="3">DinB family protein</fullName>
    </submittedName>
</protein>
<comment type="similarity">
    <text evidence="1">Belongs to the DinB family.</text>
</comment>
<dbReference type="InterPro" id="IPR007837">
    <property type="entry name" value="DinB"/>
</dbReference>
<proteinExistence type="inferred from homology"/>
<comment type="caution">
    <text evidence="3">The sequence shown here is derived from an EMBL/GenBank/DDBJ whole genome shotgun (WGS) entry which is preliminary data.</text>
</comment>
<dbReference type="Gene3D" id="1.20.120.450">
    <property type="entry name" value="dinb family like domain"/>
    <property type="match status" value="1"/>
</dbReference>
<dbReference type="PANTHER" id="PTHR37302:SF1">
    <property type="entry name" value="PROTEIN DINB"/>
    <property type="match status" value="1"/>
</dbReference>
<dbReference type="Proteomes" id="UP001620397">
    <property type="component" value="Unassembled WGS sequence"/>
</dbReference>
<evidence type="ECO:0000313" key="3">
    <source>
        <dbReference type="EMBL" id="MFK2929381.1"/>
    </source>
</evidence>
<dbReference type="SUPFAM" id="SSF109854">
    <property type="entry name" value="DinB/YfiT-like putative metalloenzymes"/>
    <property type="match status" value="1"/>
</dbReference>
<organism evidence="3 4">
    <name type="scientific">Dyella agri</name>
    <dbReference type="NCBI Taxonomy" id="1926869"/>
    <lineage>
        <taxon>Bacteria</taxon>
        <taxon>Pseudomonadati</taxon>
        <taxon>Pseudomonadota</taxon>
        <taxon>Gammaproteobacteria</taxon>
        <taxon>Lysobacterales</taxon>
        <taxon>Rhodanobacteraceae</taxon>
        <taxon>Dyella</taxon>
    </lineage>
</organism>
<gene>
    <name evidence="3" type="ORF">ISP14_01130</name>
</gene>
<keyword evidence="2" id="KW-0479">Metal-binding</keyword>
<dbReference type="PANTHER" id="PTHR37302">
    <property type="entry name" value="SLR1116 PROTEIN"/>
    <property type="match status" value="1"/>
</dbReference>
<reference evidence="3 4" key="1">
    <citation type="submission" date="2020-10" db="EMBL/GenBank/DDBJ databases">
        <title>Phylogeny of dyella-like bacteria.</title>
        <authorList>
            <person name="Fu J."/>
        </authorList>
    </citation>
    <scope>NUCLEOTIDE SEQUENCE [LARGE SCALE GENOMIC DNA]</scope>
    <source>
        <strain evidence="3 4">DKC-1</strain>
    </source>
</reference>
<dbReference type="Pfam" id="PF05163">
    <property type="entry name" value="DinB"/>
    <property type="match status" value="1"/>
</dbReference>
<evidence type="ECO:0000313" key="4">
    <source>
        <dbReference type="Proteomes" id="UP001620397"/>
    </source>
</evidence>
<sequence length="178" mass="20187">MSLKNHFELMAGYNRWMNDKLYHAASRLDVQALHEDRGAFFGSVFGTLNHLLVADTIWLKRFADHPAAFRSLDPVRGLPHPYTLAEVLYPEFDQLRAARRDMDETIIQLCAEATDDAYGQALTYRNRSGQAFVRKFGHLMQHFFNHQTHHRGQATTLLSQSGIDVGVTDLSAMLPEAG</sequence>
<evidence type="ECO:0000256" key="2">
    <source>
        <dbReference type="ARBA" id="ARBA00022723"/>
    </source>
</evidence>
<evidence type="ECO:0000256" key="1">
    <source>
        <dbReference type="ARBA" id="ARBA00008635"/>
    </source>
</evidence>
<keyword evidence="4" id="KW-1185">Reference proteome</keyword>
<accession>A0ABW8KB79</accession>
<dbReference type="InterPro" id="IPR034660">
    <property type="entry name" value="DinB/YfiT-like"/>
</dbReference>
<name>A0ABW8KB79_9GAMM</name>
<dbReference type="EMBL" id="JADIKL010000001">
    <property type="protein sequence ID" value="MFK2929381.1"/>
    <property type="molecule type" value="Genomic_DNA"/>
</dbReference>